<proteinExistence type="predicted"/>
<dbReference type="Proteomes" id="UP000515307">
    <property type="component" value="Chromosome"/>
</dbReference>
<dbReference type="KEGG" id="sfiy:F0344_20625"/>
<dbReference type="AlphaFoldDB" id="A0A7G7BMZ3"/>
<reference evidence="3" key="1">
    <citation type="submission" date="2019-10" db="EMBL/GenBank/DDBJ databases">
        <title>Antimicrobial potential of Antarctic Bacteria.</title>
        <authorList>
            <person name="Benaud N."/>
            <person name="Edwards R.J."/>
            <person name="Ferrari B.C."/>
        </authorList>
    </citation>
    <scope>NUCLEOTIDE SEQUENCE [LARGE SCALE GENOMIC DNA]</scope>
    <source>
        <strain evidence="3">NBSH44</strain>
    </source>
</reference>
<organism evidence="2 3">
    <name type="scientific">Streptomyces finlayi</name>
    <dbReference type="NCBI Taxonomy" id="67296"/>
    <lineage>
        <taxon>Bacteria</taxon>
        <taxon>Bacillati</taxon>
        <taxon>Actinomycetota</taxon>
        <taxon>Actinomycetes</taxon>
        <taxon>Kitasatosporales</taxon>
        <taxon>Streptomycetaceae</taxon>
        <taxon>Streptomyces</taxon>
    </lineage>
</organism>
<feature type="transmembrane region" description="Helical" evidence="1">
    <location>
        <begin position="12"/>
        <end position="37"/>
    </location>
</feature>
<dbReference type="RefSeq" id="WP_185300169.1">
    <property type="nucleotide sequence ID" value="NZ_CP045702.1"/>
</dbReference>
<protein>
    <recommendedName>
        <fullName evidence="4">DUF4175 domain-containing protein</fullName>
    </recommendedName>
</protein>
<dbReference type="EMBL" id="CP045702">
    <property type="protein sequence ID" value="QNE76708.1"/>
    <property type="molecule type" value="Genomic_DNA"/>
</dbReference>
<evidence type="ECO:0000313" key="3">
    <source>
        <dbReference type="Proteomes" id="UP000515307"/>
    </source>
</evidence>
<keyword evidence="3" id="KW-1185">Reference proteome</keyword>
<accession>A0A7G7BMZ3</accession>
<gene>
    <name evidence="2" type="ORF">F0344_20625</name>
</gene>
<name>A0A7G7BMZ3_9ACTN</name>
<keyword evidence="1" id="KW-1133">Transmembrane helix</keyword>
<keyword evidence="1" id="KW-0472">Membrane</keyword>
<keyword evidence="1" id="KW-0812">Transmembrane</keyword>
<feature type="transmembrane region" description="Helical" evidence="1">
    <location>
        <begin position="57"/>
        <end position="80"/>
    </location>
</feature>
<evidence type="ECO:0000313" key="2">
    <source>
        <dbReference type="EMBL" id="QNE76708.1"/>
    </source>
</evidence>
<evidence type="ECO:0000256" key="1">
    <source>
        <dbReference type="SAM" id="Phobius"/>
    </source>
</evidence>
<sequence length="116" mass="12649">MLDDLTDLRDSRAWIAPLVSTLVTLPLAFFAIVFGGLSPMACDSCSDTESDRFDASFGPAWTVLCCGLVLSLILLVVAWAVPWQQRNAARRVLITVLAPASVFLTYVTFAALIDWP</sequence>
<feature type="transmembrane region" description="Helical" evidence="1">
    <location>
        <begin position="92"/>
        <end position="113"/>
    </location>
</feature>
<evidence type="ECO:0008006" key="4">
    <source>
        <dbReference type="Google" id="ProtNLM"/>
    </source>
</evidence>